<name>A0ABQ6NQ44_9BACL</name>
<gene>
    <name evidence="2" type="ORF">PghCCS26_37980</name>
</gene>
<evidence type="ECO:0000256" key="1">
    <source>
        <dbReference type="SAM" id="MobiDB-lite"/>
    </source>
</evidence>
<evidence type="ECO:0000313" key="3">
    <source>
        <dbReference type="Proteomes" id="UP001285921"/>
    </source>
</evidence>
<protein>
    <submittedName>
        <fullName evidence="2">Uncharacterized protein</fullName>
    </submittedName>
</protein>
<comment type="caution">
    <text evidence="2">The sequence shown here is derived from an EMBL/GenBank/DDBJ whole genome shotgun (WGS) entry which is preliminary data.</text>
</comment>
<reference evidence="2 3" key="1">
    <citation type="submission" date="2023-05" db="EMBL/GenBank/DDBJ databases">
        <title>Draft genome of Paenibacillus sp. CCS26.</title>
        <authorList>
            <person name="Akita H."/>
            <person name="Shinto Y."/>
            <person name="Kimura Z."/>
        </authorList>
    </citation>
    <scope>NUCLEOTIDE SEQUENCE [LARGE SCALE GENOMIC DNA]</scope>
    <source>
        <strain evidence="2 3">CCS26</strain>
    </source>
</reference>
<evidence type="ECO:0000313" key="2">
    <source>
        <dbReference type="EMBL" id="GMK46669.1"/>
    </source>
</evidence>
<keyword evidence="3" id="KW-1185">Reference proteome</keyword>
<feature type="region of interest" description="Disordered" evidence="1">
    <location>
        <begin position="1"/>
        <end position="32"/>
    </location>
</feature>
<sequence>MHPEFKERNQACLQGDEEQVSGHKDEEEGLSWQLQNVQTRELCDD</sequence>
<dbReference type="EMBL" id="BTCL01000014">
    <property type="protein sequence ID" value="GMK46669.1"/>
    <property type="molecule type" value="Genomic_DNA"/>
</dbReference>
<organism evidence="2 3">
    <name type="scientific">Paenibacillus glycanilyticus</name>
    <dbReference type="NCBI Taxonomy" id="126569"/>
    <lineage>
        <taxon>Bacteria</taxon>
        <taxon>Bacillati</taxon>
        <taxon>Bacillota</taxon>
        <taxon>Bacilli</taxon>
        <taxon>Bacillales</taxon>
        <taxon>Paenibacillaceae</taxon>
        <taxon>Paenibacillus</taxon>
    </lineage>
</organism>
<accession>A0ABQ6NQ44</accession>
<proteinExistence type="predicted"/>
<dbReference type="Proteomes" id="UP001285921">
    <property type="component" value="Unassembled WGS sequence"/>
</dbReference>